<organism evidence="2 3">
    <name type="scientific">Diaporthe helianthi</name>
    <dbReference type="NCBI Taxonomy" id="158607"/>
    <lineage>
        <taxon>Eukaryota</taxon>
        <taxon>Fungi</taxon>
        <taxon>Dikarya</taxon>
        <taxon>Ascomycota</taxon>
        <taxon>Pezizomycotina</taxon>
        <taxon>Sordariomycetes</taxon>
        <taxon>Sordariomycetidae</taxon>
        <taxon>Diaporthales</taxon>
        <taxon>Diaporthaceae</taxon>
        <taxon>Diaporthe</taxon>
    </lineage>
</organism>
<dbReference type="AlphaFoldDB" id="A0A2P5HHA8"/>
<gene>
    <name evidence="2" type="ORF">DHEL01_v211969</name>
</gene>
<evidence type="ECO:0000313" key="3">
    <source>
        <dbReference type="Proteomes" id="UP000094444"/>
    </source>
</evidence>
<dbReference type="Proteomes" id="UP000094444">
    <property type="component" value="Unassembled WGS sequence"/>
</dbReference>
<accession>A0A2P5HHA8</accession>
<dbReference type="InterPro" id="IPR055236">
    <property type="entry name" value="EVH1_PP4R3"/>
</dbReference>
<dbReference type="EMBL" id="MAVT02002100">
    <property type="protein sequence ID" value="POS69636.1"/>
    <property type="molecule type" value="Genomic_DNA"/>
</dbReference>
<dbReference type="STRING" id="158607.A0A2P5HHA8"/>
<dbReference type="Pfam" id="PF22972">
    <property type="entry name" value="EVH1_PP4R3"/>
    <property type="match status" value="1"/>
</dbReference>
<reference evidence="2" key="1">
    <citation type="submission" date="2017-09" db="EMBL/GenBank/DDBJ databases">
        <title>Polyketide synthases of a Diaporthe helianthi virulent isolate.</title>
        <authorList>
            <person name="Baroncelli R."/>
        </authorList>
    </citation>
    <scope>NUCLEOTIDE SEQUENCE [LARGE SCALE GENOMIC DNA]</scope>
    <source>
        <strain evidence="2">7/96</strain>
    </source>
</reference>
<dbReference type="OrthoDB" id="27483at2759"/>
<evidence type="ECO:0000313" key="2">
    <source>
        <dbReference type="EMBL" id="POS69636.1"/>
    </source>
</evidence>
<dbReference type="InParanoid" id="A0A2P5HHA8"/>
<dbReference type="Gene3D" id="2.30.29.30">
    <property type="entry name" value="Pleckstrin-homology domain (PH domain)/Phosphotyrosine-binding domain (PTB)"/>
    <property type="match status" value="1"/>
</dbReference>
<feature type="domain" description="PP4R3 EVH1-like" evidence="1">
    <location>
        <begin position="193"/>
        <end position="271"/>
    </location>
</feature>
<sequence>MMRESADRGVEAVQVQVMVAKPENRVGIWIRVQGEDVGNVVVDAAIVIVTHAEVMGEMLFFGGFLLVGDQDEAENVEADLDGEGRKQRRDASIRRADLNRHIASRRLVAGSPGRALFASPVPTPRAPVVARPLSSKVAALTLLSSSETELSLQQHLNIAPELLASYGRIAANSREQEPLMMAQSVPHQTTDKRRVKVYELRDNDWFDRGTGFCTAAWTEVCLSREIPLSLTEEGRAKEPRVIVDSEDEPIRTLLETRICKEDGFQKQQGMLQPLDDVFCAHAR</sequence>
<comment type="caution">
    <text evidence="2">The sequence shown here is derived from an EMBL/GenBank/DDBJ whole genome shotgun (WGS) entry which is preliminary data.</text>
</comment>
<name>A0A2P5HHA8_DIAHE</name>
<proteinExistence type="predicted"/>
<dbReference type="InterPro" id="IPR011993">
    <property type="entry name" value="PH-like_dom_sf"/>
</dbReference>
<keyword evidence="3" id="KW-1185">Reference proteome</keyword>
<evidence type="ECO:0000259" key="1">
    <source>
        <dbReference type="Pfam" id="PF22972"/>
    </source>
</evidence>
<protein>
    <recommendedName>
        <fullName evidence="1">PP4R3 EVH1-like domain-containing protein</fullName>
    </recommendedName>
</protein>